<reference evidence="2" key="1">
    <citation type="submission" date="2014-09" db="EMBL/GenBank/DDBJ databases">
        <authorList>
            <person name="Probst J Alexander"/>
        </authorList>
    </citation>
    <scope>NUCLEOTIDE SEQUENCE</scope>
</reference>
<keyword evidence="1" id="KW-1133">Transmembrane helix</keyword>
<organism evidence="2">
    <name type="scientific">groundwater metagenome</name>
    <dbReference type="NCBI Taxonomy" id="717931"/>
    <lineage>
        <taxon>unclassified sequences</taxon>
        <taxon>metagenomes</taxon>
        <taxon>ecological metagenomes</taxon>
    </lineage>
</organism>
<keyword evidence="1" id="KW-0472">Membrane</keyword>
<accession>A0A098E880</accession>
<keyword evidence="1" id="KW-0812">Transmembrane</keyword>
<name>A0A098E880_9ZZZZ</name>
<dbReference type="AlphaFoldDB" id="A0A098E880"/>
<feature type="transmembrane region" description="Helical" evidence="1">
    <location>
        <begin position="7"/>
        <end position="28"/>
    </location>
</feature>
<evidence type="ECO:0000256" key="1">
    <source>
        <dbReference type="SAM" id="Phobius"/>
    </source>
</evidence>
<sequence>MALGKNLSGMFGVVVAIVVSSFVIGLIFSTSVLGEENTMTLWKTDTLCSYTANSNVSPENSGCVKLSNVIFVYSSENFVFVATKDAEFGGVSLYVIDTNYENLIDNNFIYDKTLTKIVKYKNVISVSGGSLTTLCADGKNFAYGASSSHIITYNGETNLKTGNKILGGSPLSCELNGENLAVCTTSKIYVLDRQGNIRWSQDVDGCKKVKILNNKVFVASSNKFLVFSMDGSVIFSKDISVRDMDGTDKIAVAISDGIYTYEENLNNLNKLVNDTAVIRIAGLNKAIAYVTPSTLRVVNYNKNIVSEYAMKPNTHLISIIGNKNHAVASTDVADPDTITMDVTDIFHYAGTKAEDMSGKIKSLYVKDEMLISLLPDNGIRFKNFVGISAQESIADGENILSEITNMGATSAEKKQINDAVNKMKDAFEKRNYADVMETAKSLLTQAATAGNSYTLQEKYLTDNLLEMSSEKGMLLTTGIKLRYDNAIEKRLAGNYKGAIDDFRGVRTETEQYVRDKTLVLLKDVEQRKSAIEKFAESTENITELDDEINSEKDYVNAFTLLEDVKELEDMTKEKTIELFENAEKVKKEAETPWLIFGADVRDIEDKIQEAHIAEDENDYEKTIKTLSEATKEAKDYDVISKAQDVCVIAIIVGIIVLIILFMRRPKIKSE</sequence>
<feature type="transmembrane region" description="Helical" evidence="1">
    <location>
        <begin position="642"/>
        <end position="662"/>
    </location>
</feature>
<protein>
    <submittedName>
        <fullName evidence="2">Uncharacterized protein</fullName>
    </submittedName>
</protein>
<dbReference type="InterPro" id="IPR011047">
    <property type="entry name" value="Quinoprotein_ADH-like_sf"/>
</dbReference>
<dbReference type="SUPFAM" id="SSF50998">
    <property type="entry name" value="Quinoprotein alcohol dehydrogenase-like"/>
    <property type="match status" value="1"/>
</dbReference>
<proteinExistence type="predicted"/>
<gene>
    <name evidence="2" type="ORF">MSIBF_A2040003</name>
</gene>
<evidence type="ECO:0000313" key="2">
    <source>
        <dbReference type="EMBL" id="CEG12222.1"/>
    </source>
</evidence>
<dbReference type="EMBL" id="CCXY01000118">
    <property type="protein sequence ID" value="CEG12222.1"/>
    <property type="molecule type" value="Genomic_DNA"/>
</dbReference>